<feature type="region of interest" description="Disordered" evidence="1">
    <location>
        <begin position="21"/>
        <end position="66"/>
    </location>
</feature>
<evidence type="ECO:0000313" key="3">
    <source>
        <dbReference type="Proteomes" id="UP001497516"/>
    </source>
</evidence>
<feature type="compositionally biased region" description="Basic and acidic residues" evidence="1">
    <location>
        <begin position="100"/>
        <end position="117"/>
    </location>
</feature>
<protein>
    <submittedName>
        <fullName evidence="2">Uncharacterized protein</fullName>
    </submittedName>
</protein>
<reference evidence="2 3" key="1">
    <citation type="submission" date="2024-04" db="EMBL/GenBank/DDBJ databases">
        <authorList>
            <person name="Fracassetti M."/>
        </authorList>
    </citation>
    <scope>NUCLEOTIDE SEQUENCE [LARGE SCALE GENOMIC DNA]</scope>
</reference>
<name>A0AAV2FWM7_9ROSI</name>
<proteinExistence type="predicted"/>
<sequence>MSKQFDRQGKSPYAYYASAVEERRPEMSNRAAERSGVEEQRRPERSRSGRRSVERSKAGTAERRLAAGRWSRAWRFLVAGRQMRNGEEERRIELKKKRRTAGELGRRNERGDCLSFD</sequence>
<dbReference type="Proteomes" id="UP001497516">
    <property type="component" value="Chromosome 7"/>
</dbReference>
<gene>
    <name evidence="2" type="ORF">LTRI10_LOCUS41981</name>
</gene>
<feature type="compositionally biased region" description="Basic and acidic residues" evidence="1">
    <location>
        <begin position="21"/>
        <end position="65"/>
    </location>
</feature>
<dbReference type="AlphaFoldDB" id="A0AAV2FWM7"/>
<feature type="region of interest" description="Disordered" evidence="1">
    <location>
        <begin position="85"/>
        <end position="117"/>
    </location>
</feature>
<evidence type="ECO:0000256" key="1">
    <source>
        <dbReference type="SAM" id="MobiDB-lite"/>
    </source>
</evidence>
<organism evidence="2 3">
    <name type="scientific">Linum trigynum</name>
    <dbReference type="NCBI Taxonomy" id="586398"/>
    <lineage>
        <taxon>Eukaryota</taxon>
        <taxon>Viridiplantae</taxon>
        <taxon>Streptophyta</taxon>
        <taxon>Embryophyta</taxon>
        <taxon>Tracheophyta</taxon>
        <taxon>Spermatophyta</taxon>
        <taxon>Magnoliopsida</taxon>
        <taxon>eudicotyledons</taxon>
        <taxon>Gunneridae</taxon>
        <taxon>Pentapetalae</taxon>
        <taxon>rosids</taxon>
        <taxon>fabids</taxon>
        <taxon>Malpighiales</taxon>
        <taxon>Linaceae</taxon>
        <taxon>Linum</taxon>
    </lineage>
</organism>
<dbReference type="EMBL" id="OZ034820">
    <property type="protein sequence ID" value="CAL1401948.1"/>
    <property type="molecule type" value="Genomic_DNA"/>
</dbReference>
<accession>A0AAV2FWM7</accession>
<keyword evidence="3" id="KW-1185">Reference proteome</keyword>
<evidence type="ECO:0000313" key="2">
    <source>
        <dbReference type="EMBL" id="CAL1401948.1"/>
    </source>
</evidence>